<protein>
    <submittedName>
        <fullName evidence="3">Membrane protein</fullName>
    </submittedName>
</protein>
<accession>A0A081L6J1</accession>
<dbReference type="eggNOG" id="COG3629">
    <property type="taxonomic scope" value="Bacteria"/>
</dbReference>
<gene>
    <name evidence="3" type="ORF">BA70_14785</name>
</gene>
<keyword evidence="1" id="KW-0812">Transmembrane</keyword>
<organism evidence="3 4">
    <name type="scientific">Bacillus zhangzhouensis</name>
    <dbReference type="NCBI Taxonomy" id="1178540"/>
    <lineage>
        <taxon>Bacteria</taxon>
        <taxon>Bacillati</taxon>
        <taxon>Bacillota</taxon>
        <taxon>Bacilli</taxon>
        <taxon>Bacillales</taxon>
        <taxon>Bacillaceae</taxon>
        <taxon>Bacillus</taxon>
    </lineage>
</organism>
<dbReference type="AlphaFoldDB" id="A0A081L6J1"/>
<keyword evidence="1" id="KW-1133">Transmembrane helix</keyword>
<evidence type="ECO:0000256" key="1">
    <source>
        <dbReference type="SAM" id="Phobius"/>
    </source>
</evidence>
<dbReference type="OrthoDB" id="2606558at2"/>
<evidence type="ECO:0000313" key="3">
    <source>
        <dbReference type="EMBL" id="KEP24867.1"/>
    </source>
</evidence>
<dbReference type="RefSeq" id="WP_034325129.1">
    <property type="nucleotide sequence ID" value="NZ_JOTP01000043.1"/>
</dbReference>
<dbReference type="Pfam" id="PF20016">
    <property type="entry name" value="ThsA_Macro"/>
    <property type="match status" value="1"/>
</dbReference>
<proteinExistence type="predicted"/>
<sequence>MWKFKELITDKQFLTWAIGILLITIPSCVGTIISFLDFDARSRLIILLMVVALSLVIIIFRFIRLLFLSNITLNLNGSEVEIKKGNIFEVPRNNYKVIAFNEFFDTQVDDVIIARETLNGQYINRYYSDQDISKLDQEIKDDVKLKIEEKNVERPLGGKTTRYTLGSVFKDMDFFLVAFSKFDRENRAHLKLNEYASCMLNVWNEVNTLHASKEVFIPLLGSGITRHVDSDVGVNELLHIMLWTFQISKLKFREPAKVTILLYKDDHKKINFYKLKEFEKNGL</sequence>
<evidence type="ECO:0000259" key="2">
    <source>
        <dbReference type="Pfam" id="PF20016"/>
    </source>
</evidence>
<keyword evidence="1" id="KW-0472">Membrane</keyword>
<dbReference type="EMBL" id="JOTP01000043">
    <property type="protein sequence ID" value="KEP24867.1"/>
    <property type="molecule type" value="Genomic_DNA"/>
</dbReference>
<keyword evidence="4" id="KW-1185">Reference proteome</keyword>
<feature type="transmembrane region" description="Helical" evidence="1">
    <location>
        <begin position="42"/>
        <end position="63"/>
    </location>
</feature>
<feature type="domain" description="Thoeris protein ThsA Macro" evidence="2">
    <location>
        <begin position="80"/>
        <end position="262"/>
    </location>
</feature>
<evidence type="ECO:0000313" key="4">
    <source>
        <dbReference type="Proteomes" id="UP000028091"/>
    </source>
</evidence>
<dbReference type="InterPro" id="IPR045535">
    <property type="entry name" value="ThsA_Macro"/>
</dbReference>
<dbReference type="Proteomes" id="UP000028091">
    <property type="component" value="Unassembled WGS sequence"/>
</dbReference>
<reference evidence="3 4" key="1">
    <citation type="submission" date="2012-09" db="EMBL/GenBank/DDBJ databases">
        <title>Genome Sequence of Bacillus sp. DW5-4.</title>
        <authorList>
            <person name="Lai Q."/>
            <person name="Liu Y."/>
            <person name="Shao Z."/>
        </authorList>
    </citation>
    <scope>NUCLEOTIDE SEQUENCE [LARGE SCALE GENOMIC DNA]</scope>
    <source>
        <strain evidence="3 4">DW5-4</strain>
    </source>
</reference>
<name>A0A081L6J1_9BACI</name>
<feature type="transmembrane region" description="Helical" evidence="1">
    <location>
        <begin position="12"/>
        <end position="36"/>
    </location>
</feature>
<comment type="caution">
    <text evidence="3">The sequence shown here is derived from an EMBL/GenBank/DDBJ whole genome shotgun (WGS) entry which is preliminary data.</text>
</comment>